<organism evidence="6 7">
    <name type="scientific">Clostridium aciditolerans</name>
    <dbReference type="NCBI Taxonomy" id="339861"/>
    <lineage>
        <taxon>Bacteria</taxon>
        <taxon>Bacillati</taxon>
        <taxon>Bacillota</taxon>
        <taxon>Clostridia</taxon>
        <taxon>Eubacteriales</taxon>
        <taxon>Clostridiaceae</taxon>
        <taxon>Clostridium</taxon>
    </lineage>
</organism>
<evidence type="ECO:0000256" key="1">
    <source>
        <dbReference type="ARBA" id="ARBA00023015"/>
    </source>
</evidence>
<dbReference type="NCBIfam" id="TIGR02937">
    <property type="entry name" value="sigma70-ECF"/>
    <property type="match status" value="1"/>
</dbReference>
<keyword evidence="3" id="KW-0238">DNA-binding</keyword>
<dbReference type="InterPro" id="IPR013324">
    <property type="entry name" value="RNA_pol_sigma_r3/r4-like"/>
</dbReference>
<keyword evidence="1" id="KW-0805">Transcription regulation</keyword>
<keyword evidence="2" id="KW-0731">Sigma factor</keyword>
<dbReference type="Gene3D" id="1.20.120.1810">
    <property type="match status" value="1"/>
</dbReference>
<accession>A0A934HYK3</accession>
<evidence type="ECO:0000313" key="6">
    <source>
        <dbReference type="EMBL" id="MBI6873609.1"/>
    </source>
</evidence>
<feature type="domain" description="RNA polymerase sigma-70 region 2" evidence="5">
    <location>
        <begin position="18"/>
        <end position="81"/>
    </location>
</feature>
<dbReference type="Gene3D" id="1.10.10.10">
    <property type="entry name" value="Winged helix-like DNA-binding domain superfamily/Winged helix DNA-binding domain"/>
    <property type="match status" value="1"/>
</dbReference>
<protein>
    <submittedName>
        <fullName evidence="6">Sigma-70 family RNA polymerase sigma factor</fullName>
    </submittedName>
</protein>
<dbReference type="PANTHER" id="PTHR30385">
    <property type="entry name" value="SIGMA FACTOR F FLAGELLAR"/>
    <property type="match status" value="1"/>
</dbReference>
<dbReference type="PANTHER" id="PTHR30385:SF4">
    <property type="entry name" value="RNA POLYMERASE SIGMA-E FACTOR"/>
    <property type="match status" value="1"/>
</dbReference>
<name>A0A934HYK3_9CLOT</name>
<dbReference type="Proteomes" id="UP000622687">
    <property type="component" value="Unassembled WGS sequence"/>
</dbReference>
<dbReference type="EMBL" id="JAEEGB010000014">
    <property type="protein sequence ID" value="MBI6873609.1"/>
    <property type="molecule type" value="Genomic_DNA"/>
</dbReference>
<evidence type="ECO:0000256" key="3">
    <source>
        <dbReference type="ARBA" id="ARBA00023125"/>
    </source>
</evidence>
<dbReference type="InterPro" id="IPR013325">
    <property type="entry name" value="RNA_pol_sigma_r2"/>
</dbReference>
<dbReference type="InterPro" id="IPR036388">
    <property type="entry name" value="WH-like_DNA-bd_sf"/>
</dbReference>
<dbReference type="GO" id="GO:0016987">
    <property type="term" value="F:sigma factor activity"/>
    <property type="evidence" value="ECO:0007669"/>
    <property type="project" value="UniProtKB-KW"/>
</dbReference>
<dbReference type="GO" id="GO:0006352">
    <property type="term" value="P:DNA-templated transcription initiation"/>
    <property type="evidence" value="ECO:0007669"/>
    <property type="project" value="InterPro"/>
</dbReference>
<reference evidence="6" key="1">
    <citation type="submission" date="2020-12" db="EMBL/GenBank/DDBJ databases">
        <title>Clostridium thailandense sp. nov., a novel acetogenic bacterium isolated from peat land soil in Thailand.</title>
        <authorList>
            <person name="Chaikitkaew S."/>
            <person name="Birkeland N.K."/>
        </authorList>
    </citation>
    <scope>NUCLEOTIDE SEQUENCE</scope>
    <source>
        <strain evidence="6">DSM 17425</strain>
    </source>
</reference>
<evidence type="ECO:0000256" key="2">
    <source>
        <dbReference type="ARBA" id="ARBA00023082"/>
    </source>
</evidence>
<dbReference type="GO" id="GO:0003677">
    <property type="term" value="F:DNA binding"/>
    <property type="evidence" value="ECO:0007669"/>
    <property type="project" value="UniProtKB-KW"/>
</dbReference>
<dbReference type="InterPro" id="IPR014284">
    <property type="entry name" value="RNA_pol_sigma-70_dom"/>
</dbReference>
<gene>
    <name evidence="6" type="ORF">I6U51_12955</name>
</gene>
<keyword evidence="4" id="KW-0804">Transcription</keyword>
<dbReference type="SUPFAM" id="SSF88946">
    <property type="entry name" value="Sigma2 domain of RNA polymerase sigma factors"/>
    <property type="match status" value="1"/>
</dbReference>
<dbReference type="RefSeq" id="WP_211143033.1">
    <property type="nucleotide sequence ID" value="NZ_JAEEGB010000014.1"/>
</dbReference>
<dbReference type="Pfam" id="PF04542">
    <property type="entry name" value="Sigma70_r2"/>
    <property type="match status" value="1"/>
</dbReference>
<dbReference type="AlphaFoldDB" id="A0A934HYK3"/>
<sequence>MLAKTGDKKALEEIIIKFTPFIVKTAKRTYIRGYEYRDLIQIGQVSVIKAVNMFDVNRIGSFTTYVMNAITRNFYNLIRCNVKEGCCCSLNSIIDCGAELIDVIPSEENLEEGFEKKEERMLLKKGLDNLSLKEKEIIYWFYFENKTLNDYAKAKGICYRTAVERKKKALEKLRGNFYGNL</sequence>
<dbReference type="InterPro" id="IPR007627">
    <property type="entry name" value="RNA_pol_sigma70_r2"/>
</dbReference>
<evidence type="ECO:0000259" key="5">
    <source>
        <dbReference type="Pfam" id="PF04542"/>
    </source>
</evidence>
<evidence type="ECO:0000313" key="7">
    <source>
        <dbReference type="Proteomes" id="UP000622687"/>
    </source>
</evidence>
<keyword evidence="7" id="KW-1185">Reference proteome</keyword>
<comment type="caution">
    <text evidence="6">The sequence shown here is derived from an EMBL/GenBank/DDBJ whole genome shotgun (WGS) entry which is preliminary data.</text>
</comment>
<dbReference type="SUPFAM" id="SSF88659">
    <property type="entry name" value="Sigma3 and sigma4 domains of RNA polymerase sigma factors"/>
    <property type="match status" value="1"/>
</dbReference>
<evidence type="ECO:0000256" key="4">
    <source>
        <dbReference type="ARBA" id="ARBA00023163"/>
    </source>
</evidence>
<proteinExistence type="predicted"/>